<comment type="caution">
    <text evidence="1">The sequence shown here is derived from an EMBL/GenBank/DDBJ whole genome shotgun (WGS) entry which is preliminary data.</text>
</comment>
<keyword evidence="2" id="KW-1185">Reference proteome</keyword>
<name>A0ABV4F6S5_BRAEL</name>
<sequence>MVIDVSNNARIVLVAPALQKQFSVGGPRPSSVSEYERLISELGNELPDVDGGLRREPITEGRRQTTLRVKSRRA</sequence>
<dbReference type="Proteomes" id="UP001565471">
    <property type="component" value="Unassembled WGS sequence"/>
</dbReference>
<protein>
    <submittedName>
        <fullName evidence="1">Uncharacterized protein</fullName>
    </submittedName>
</protein>
<dbReference type="EMBL" id="JBGBZA010000002">
    <property type="protein sequence ID" value="MEY9318814.1"/>
    <property type="molecule type" value="Genomic_DNA"/>
</dbReference>
<accession>A0ABV4F6S5</accession>
<evidence type="ECO:0000313" key="1">
    <source>
        <dbReference type="EMBL" id="MEY9318814.1"/>
    </source>
</evidence>
<organism evidence="1 2">
    <name type="scientific">Bradyrhizobium elkanii</name>
    <dbReference type="NCBI Taxonomy" id="29448"/>
    <lineage>
        <taxon>Bacteria</taxon>
        <taxon>Pseudomonadati</taxon>
        <taxon>Pseudomonadota</taxon>
        <taxon>Alphaproteobacteria</taxon>
        <taxon>Hyphomicrobiales</taxon>
        <taxon>Nitrobacteraceae</taxon>
        <taxon>Bradyrhizobium</taxon>
    </lineage>
</organism>
<reference evidence="1 2" key="1">
    <citation type="submission" date="2024-07" db="EMBL/GenBank/DDBJ databases">
        <title>Genomic Encyclopedia of Type Strains, Phase V (KMG-V): Genome sequencing to study the core and pangenomes of soil and plant-associated prokaryotes.</title>
        <authorList>
            <person name="Whitman W."/>
        </authorList>
    </citation>
    <scope>NUCLEOTIDE SEQUENCE [LARGE SCALE GENOMIC DNA]</scope>
    <source>
        <strain evidence="1 2">USDA 415</strain>
    </source>
</reference>
<gene>
    <name evidence="1" type="ORF">ABIF29_005613</name>
</gene>
<proteinExistence type="predicted"/>
<evidence type="ECO:0000313" key="2">
    <source>
        <dbReference type="Proteomes" id="UP001565471"/>
    </source>
</evidence>